<dbReference type="EMBL" id="ADVG01000003">
    <property type="protein sequence ID" value="EFH84575.1"/>
    <property type="molecule type" value="Genomic_DNA"/>
</dbReference>
<name>D6TWJ2_KTERA</name>
<keyword evidence="4" id="KW-0670">Pyruvate</keyword>
<proteinExistence type="predicted"/>
<dbReference type="Gene3D" id="3.30.1490.20">
    <property type="entry name" value="ATP-grasp fold, A domain"/>
    <property type="match status" value="1"/>
</dbReference>
<feature type="domain" description="PEP-utilising enzyme mobile" evidence="2">
    <location>
        <begin position="831"/>
        <end position="901"/>
    </location>
</feature>
<dbReference type="SUPFAM" id="SSF56059">
    <property type="entry name" value="Glutathione synthetase ATP-binding domain-like"/>
    <property type="match status" value="1"/>
</dbReference>
<dbReference type="GO" id="GO:0005524">
    <property type="term" value="F:ATP binding"/>
    <property type="evidence" value="ECO:0007669"/>
    <property type="project" value="InterPro"/>
</dbReference>
<dbReference type="eggNOG" id="COG3848">
    <property type="taxonomic scope" value="Bacteria"/>
</dbReference>
<dbReference type="PANTHER" id="PTHR43615">
    <property type="entry name" value="PHOSPHOENOLPYRUVATE SYNTHASE-RELATED"/>
    <property type="match status" value="1"/>
</dbReference>
<dbReference type="InterPro" id="IPR036637">
    <property type="entry name" value="Phosphohistidine_dom_sf"/>
</dbReference>
<dbReference type="Gene3D" id="3.50.30.10">
    <property type="entry name" value="Phosphohistidine domain"/>
    <property type="match status" value="1"/>
</dbReference>
<dbReference type="Pfam" id="PF01326">
    <property type="entry name" value="PPDK_N"/>
    <property type="match status" value="1"/>
</dbReference>
<dbReference type="InParanoid" id="D6TWJ2"/>
<dbReference type="Gene3D" id="3.30.470.20">
    <property type="entry name" value="ATP-grasp fold, B domain"/>
    <property type="match status" value="1"/>
</dbReference>
<comment type="caution">
    <text evidence="4">The sequence shown here is derived from an EMBL/GenBank/DDBJ whole genome shotgun (WGS) entry which is preliminary data.</text>
</comment>
<accession>D6TWJ2</accession>
<keyword evidence="4" id="KW-0418">Kinase</keyword>
<gene>
    <name evidence="4" type="ORF">Krac_5650</name>
</gene>
<evidence type="ECO:0000259" key="3">
    <source>
        <dbReference type="Pfam" id="PF01326"/>
    </source>
</evidence>
<dbReference type="InterPro" id="IPR013815">
    <property type="entry name" value="ATP_grasp_subdomain_1"/>
</dbReference>
<dbReference type="InterPro" id="IPR008279">
    <property type="entry name" value="PEP-util_enz_mobile_dom"/>
</dbReference>
<dbReference type="AlphaFoldDB" id="D6TWJ2"/>
<evidence type="ECO:0000259" key="2">
    <source>
        <dbReference type="Pfam" id="PF00391"/>
    </source>
</evidence>
<protein>
    <submittedName>
        <fullName evidence="4">Pyruvate phosphate dikinase PEP/pyruvate-binding</fullName>
    </submittedName>
</protein>
<dbReference type="OrthoDB" id="9765468at2"/>
<dbReference type="PANTHER" id="PTHR43615:SF1">
    <property type="entry name" value="PPDK_N DOMAIN-CONTAINING PROTEIN"/>
    <property type="match status" value="1"/>
</dbReference>
<reference evidence="4 5" key="1">
    <citation type="journal article" date="2011" name="Stand. Genomic Sci.">
        <title>Non-contiguous finished genome sequence and contextual data of the filamentous soil bacterium Ktedonobacter racemifer type strain (SOSP1-21).</title>
        <authorList>
            <person name="Chang Y.J."/>
            <person name="Land M."/>
            <person name="Hauser L."/>
            <person name="Chertkov O."/>
            <person name="Del Rio T.G."/>
            <person name="Nolan M."/>
            <person name="Copeland A."/>
            <person name="Tice H."/>
            <person name="Cheng J.F."/>
            <person name="Lucas S."/>
            <person name="Han C."/>
            <person name="Goodwin L."/>
            <person name="Pitluck S."/>
            <person name="Ivanova N."/>
            <person name="Ovchinikova G."/>
            <person name="Pati A."/>
            <person name="Chen A."/>
            <person name="Palaniappan K."/>
            <person name="Mavromatis K."/>
            <person name="Liolios K."/>
            <person name="Brettin T."/>
            <person name="Fiebig A."/>
            <person name="Rohde M."/>
            <person name="Abt B."/>
            <person name="Goker M."/>
            <person name="Detter J.C."/>
            <person name="Woyke T."/>
            <person name="Bristow J."/>
            <person name="Eisen J.A."/>
            <person name="Markowitz V."/>
            <person name="Hugenholtz P."/>
            <person name="Kyrpides N.C."/>
            <person name="Klenk H.P."/>
            <person name="Lapidus A."/>
        </authorList>
    </citation>
    <scope>NUCLEOTIDE SEQUENCE [LARGE SCALE GENOMIC DNA]</scope>
    <source>
        <strain evidence="5">DSM 44963</strain>
    </source>
</reference>
<dbReference type="STRING" id="485913.Krac_5650"/>
<evidence type="ECO:0000313" key="5">
    <source>
        <dbReference type="Proteomes" id="UP000004508"/>
    </source>
</evidence>
<organism evidence="4 5">
    <name type="scientific">Ktedonobacter racemifer DSM 44963</name>
    <dbReference type="NCBI Taxonomy" id="485913"/>
    <lineage>
        <taxon>Bacteria</taxon>
        <taxon>Bacillati</taxon>
        <taxon>Chloroflexota</taxon>
        <taxon>Ktedonobacteria</taxon>
        <taxon>Ktedonobacterales</taxon>
        <taxon>Ktedonobacteraceae</taxon>
        <taxon>Ktedonobacter</taxon>
    </lineage>
</organism>
<feature type="region of interest" description="Disordered" evidence="1">
    <location>
        <begin position="906"/>
        <end position="929"/>
    </location>
</feature>
<evidence type="ECO:0000256" key="1">
    <source>
        <dbReference type="SAM" id="MobiDB-lite"/>
    </source>
</evidence>
<feature type="domain" description="Pyruvate phosphate dikinase AMP/ATP-binding" evidence="3">
    <location>
        <begin position="18"/>
        <end position="322"/>
    </location>
</feature>
<sequence length="929" mass="102737">MYTVSLQNTSAYDQATGGGKALTLGKLLLAGLPVPQGFVVLTSAYERFVTVNRLHAEIEQLVQSVSPDQPATAEAAASRIATLFEQTMLPVDIEAAVLDAYQRLAALTVAVRSSATAEDLPSASFAGLYETILGLSSAAEMCSALKRCWASLWSTRALIYRARHHIPHQTVQMAVIVQHMVEARASGVLFTCNPITNAQDELIINAAFGLGEAVVSGQVTPDTITLDKHTGQVKRLDVAEKVLMTAPASTTNGVETQVIPAEVRTLPVLSASQLTRLFELGTTVEQLFSTPQDIEWAMADDQVFLLQARPVTTLVRKQTVTVCQEDLPVPGDDHWDRREKPEAHTSDLWTRVNIGENFLDPITPLSATLWPTFFLLGHFPSPEERAPEAPPLPLLGERFYGRLYVNEGALIRGAIEMGMPTGLLDSTWGTSGRGRRSSDDTIHIWRLLSRIPRVVGDARKAAKEQVKKQPAIPKQKQPRRSPEQLFAQIDAWVDEFQRTDLSQLDDRALWDVVPLWIERGKELRRIVFGAGLAGIAFYFLERKVSKWTGKPGQATVLVQALSGVYTAEVGSLLWQMAQMLNGAGLAEVVQKYPSEKALELLRKLPEAQPFRIQFEAFIQRHGYRCPNDAELHNPRWAEQPAQVIEMVKSYLRLGEQANPLTIEQRRMQEREETVKHLTTQIHPFRRPLFRWLLKQAQNKTRQRDNIRSYVAKFLLPMRLILVEFGRRWAERRWLADPDDLFFLTLYEVGDIVRTGQPNVLGSDLITITAARRTAFDYWHTIEAPAALGPGGAPLPDPQPTGVFLQGLPASAGRARGMARLVESMNEAVRLSPGEILVTRGTDPGWTPVFPLVSGLVLETGGLLSHGAIIAREYGVPAVINVPGALSTIKDGQIIEVDRTNGRVYLDPSGADGMPSSASLQTRTQAPELK</sequence>
<dbReference type="Proteomes" id="UP000004508">
    <property type="component" value="Unassembled WGS sequence"/>
</dbReference>
<keyword evidence="5" id="KW-1185">Reference proteome</keyword>
<dbReference type="InterPro" id="IPR051549">
    <property type="entry name" value="PEP_Utilizing_Enz"/>
</dbReference>
<dbReference type="InterPro" id="IPR002192">
    <property type="entry name" value="PPDK_AMP/ATP-bd"/>
</dbReference>
<dbReference type="eggNOG" id="COG0574">
    <property type="taxonomic scope" value="Bacteria"/>
</dbReference>
<dbReference type="SUPFAM" id="SSF52009">
    <property type="entry name" value="Phosphohistidine domain"/>
    <property type="match status" value="1"/>
</dbReference>
<dbReference type="RefSeq" id="WP_007916227.1">
    <property type="nucleotide sequence ID" value="NZ_ADVG01000003.1"/>
</dbReference>
<dbReference type="Pfam" id="PF00391">
    <property type="entry name" value="PEP-utilizers"/>
    <property type="match status" value="1"/>
</dbReference>
<keyword evidence="4" id="KW-0808">Transferase</keyword>
<dbReference type="GO" id="GO:0016301">
    <property type="term" value="F:kinase activity"/>
    <property type="evidence" value="ECO:0007669"/>
    <property type="project" value="UniProtKB-KW"/>
</dbReference>
<feature type="compositionally biased region" description="Polar residues" evidence="1">
    <location>
        <begin position="915"/>
        <end position="929"/>
    </location>
</feature>
<evidence type="ECO:0000313" key="4">
    <source>
        <dbReference type="EMBL" id="EFH84575.1"/>
    </source>
</evidence>